<dbReference type="EMBL" id="BK032616">
    <property type="protein sequence ID" value="DAF51462.1"/>
    <property type="molecule type" value="Genomic_DNA"/>
</dbReference>
<sequence>MVKLNKVYNEIAKYERLKVETERQSHIVAALIRAYNEQNPDAKIARNTK</sequence>
<organism evidence="1">
    <name type="scientific">Siphoviridae sp. ctrCN24</name>
    <dbReference type="NCBI Taxonomy" id="2827953"/>
    <lineage>
        <taxon>Viruses</taxon>
        <taxon>Duplodnaviria</taxon>
        <taxon>Heunggongvirae</taxon>
        <taxon>Uroviricota</taxon>
        <taxon>Caudoviricetes</taxon>
    </lineage>
</organism>
<evidence type="ECO:0000313" key="1">
    <source>
        <dbReference type="EMBL" id="DAF51462.1"/>
    </source>
</evidence>
<name>A0A8S5SKG9_9CAUD</name>
<reference evidence="1" key="1">
    <citation type="journal article" date="2021" name="Proc. Natl. Acad. Sci. U.S.A.">
        <title>A Catalog of Tens of Thousands of Viruses from Human Metagenomes Reveals Hidden Associations with Chronic Diseases.</title>
        <authorList>
            <person name="Tisza M.J."/>
            <person name="Buck C.B."/>
        </authorList>
    </citation>
    <scope>NUCLEOTIDE SEQUENCE</scope>
    <source>
        <strain evidence="1">CtrCN24</strain>
    </source>
</reference>
<proteinExistence type="predicted"/>
<accession>A0A8S5SKG9</accession>
<protein>
    <submittedName>
        <fullName evidence="1">Uncharacterized protein</fullName>
    </submittedName>
</protein>